<dbReference type="InterPro" id="IPR003593">
    <property type="entry name" value="AAA+_ATPase"/>
</dbReference>
<dbReference type="NCBIfam" id="TIGR01842">
    <property type="entry name" value="type_I_sec_PrtD"/>
    <property type="match status" value="1"/>
</dbReference>
<dbReference type="PANTHER" id="PTHR24221">
    <property type="entry name" value="ATP-BINDING CASSETTE SUB-FAMILY B"/>
    <property type="match status" value="1"/>
</dbReference>
<dbReference type="SUPFAM" id="SSF52540">
    <property type="entry name" value="P-loop containing nucleoside triphosphate hydrolases"/>
    <property type="match status" value="1"/>
</dbReference>
<keyword evidence="3 9" id="KW-0812">Transmembrane</keyword>
<organism evidence="12 13">
    <name type="scientific">Tepidimonas aquatica</name>
    <dbReference type="NCBI Taxonomy" id="247482"/>
    <lineage>
        <taxon>Bacteria</taxon>
        <taxon>Pseudomonadati</taxon>
        <taxon>Pseudomonadota</taxon>
        <taxon>Betaproteobacteria</taxon>
        <taxon>Burkholderiales</taxon>
        <taxon>Tepidimonas</taxon>
    </lineage>
</organism>
<keyword evidence="4" id="KW-0547">Nucleotide-binding</keyword>
<dbReference type="GO" id="GO:0005524">
    <property type="term" value="F:ATP binding"/>
    <property type="evidence" value="ECO:0007669"/>
    <property type="project" value="UniProtKB-KW"/>
</dbReference>
<evidence type="ECO:0000256" key="8">
    <source>
        <dbReference type="SAM" id="MobiDB-lite"/>
    </source>
</evidence>
<dbReference type="Gene3D" id="1.20.1560.10">
    <property type="entry name" value="ABC transporter type 1, transmembrane domain"/>
    <property type="match status" value="1"/>
</dbReference>
<feature type="transmembrane region" description="Helical" evidence="9">
    <location>
        <begin position="61"/>
        <end position="81"/>
    </location>
</feature>
<dbReference type="SMART" id="SM00382">
    <property type="entry name" value="AAA"/>
    <property type="match status" value="1"/>
</dbReference>
<dbReference type="AlphaFoldDB" id="A0A554WJP9"/>
<dbReference type="GO" id="GO:0030253">
    <property type="term" value="P:protein secretion by the type I secretion system"/>
    <property type="evidence" value="ECO:0007669"/>
    <property type="project" value="InterPro"/>
</dbReference>
<keyword evidence="5 12" id="KW-0067">ATP-binding</keyword>
<comment type="caution">
    <text evidence="12">The sequence shown here is derived from an EMBL/GenBank/DDBJ whole genome shotgun (WGS) entry which is preliminary data.</text>
</comment>
<dbReference type="OrthoDB" id="8554730at2"/>
<dbReference type="EMBL" id="VJNA01000020">
    <property type="protein sequence ID" value="TSE23817.1"/>
    <property type="molecule type" value="Genomic_DNA"/>
</dbReference>
<evidence type="ECO:0000256" key="6">
    <source>
        <dbReference type="ARBA" id="ARBA00022989"/>
    </source>
</evidence>
<proteinExistence type="predicted"/>
<dbReference type="PROSITE" id="PS50929">
    <property type="entry name" value="ABC_TM1F"/>
    <property type="match status" value="1"/>
</dbReference>
<evidence type="ECO:0000256" key="7">
    <source>
        <dbReference type="ARBA" id="ARBA00023136"/>
    </source>
</evidence>
<dbReference type="InterPro" id="IPR036640">
    <property type="entry name" value="ABC1_TM_sf"/>
</dbReference>
<protein>
    <submittedName>
        <fullName evidence="12">Type I secretion system ATP-binding protein PrsD</fullName>
    </submittedName>
</protein>
<evidence type="ECO:0000259" key="11">
    <source>
        <dbReference type="PROSITE" id="PS50929"/>
    </source>
</evidence>
<keyword evidence="2" id="KW-1003">Cell membrane</keyword>
<evidence type="ECO:0000256" key="4">
    <source>
        <dbReference type="ARBA" id="ARBA00022741"/>
    </source>
</evidence>
<dbReference type="GO" id="GO:0140359">
    <property type="term" value="F:ABC-type transporter activity"/>
    <property type="evidence" value="ECO:0007669"/>
    <property type="project" value="InterPro"/>
</dbReference>
<dbReference type="InterPro" id="IPR010128">
    <property type="entry name" value="ATPase_T1SS_PrtD-like"/>
</dbReference>
<reference evidence="12 13" key="1">
    <citation type="submission" date="2019-07" db="EMBL/GenBank/DDBJ databases">
        <title>Tepidimonas aquatica CLN-1 draft genome.</title>
        <authorList>
            <person name="Da Costa M.S."/>
            <person name="Froufe H.J.C."/>
            <person name="Egas C."/>
            <person name="Albuquerque L."/>
        </authorList>
    </citation>
    <scope>NUCLEOTIDE SEQUENCE [LARGE SCALE GENOMIC DNA]</scope>
    <source>
        <strain evidence="12 13">CLN-1</strain>
    </source>
</reference>
<evidence type="ECO:0000256" key="5">
    <source>
        <dbReference type="ARBA" id="ARBA00022840"/>
    </source>
</evidence>
<evidence type="ECO:0000259" key="10">
    <source>
        <dbReference type="PROSITE" id="PS50893"/>
    </source>
</evidence>
<keyword evidence="6 9" id="KW-1133">Transmembrane helix</keyword>
<dbReference type="Pfam" id="PF00005">
    <property type="entry name" value="ABC_tran"/>
    <property type="match status" value="1"/>
</dbReference>
<dbReference type="PROSITE" id="PS50893">
    <property type="entry name" value="ABC_TRANSPORTER_2"/>
    <property type="match status" value="1"/>
</dbReference>
<dbReference type="InterPro" id="IPR003439">
    <property type="entry name" value="ABC_transporter-like_ATP-bd"/>
</dbReference>
<feature type="transmembrane region" description="Helical" evidence="9">
    <location>
        <begin position="30"/>
        <end position="49"/>
    </location>
</feature>
<feature type="domain" description="ABC transmembrane type-1" evidence="11">
    <location>
        <begin position="33"/>
        <end position="307"/>
    </location>
</feature>
<dbReference type="InterPro" id="IPR011527">
    <property type="entry name" value="ABC1_TM_dom"/>
</dbReference>
<evidence type="ECO:0000256" key="3">
    <source>
        <dbReference type="ARBA" id="ARBA00022692"/>
    </source>
</evidence>
<dbReference type="Proteomes" id="UP000318554">
    <property type="component" value="Unassembled WGS sequence"/>
</dbReference>
<dbReference type="InterPro" id="IPR027417">
    <property type="entry name" value="P-loop_NTPase"/>
</dbReference>
<dbReference type="GO" id="GO:0016887">
    <property type="term" value="F:ATP hydrolysis activity"/>
    <property type="evidence" value="ECO:0007669"/>
    <property type="project" value="InterPro"/>
</dbReference>
<evidence type="ECO:0000256" key="9">
    <source>
        <dbReference type="SAM" id="Phobius"/>
    </source>
</evidence>
<dbReference type="GO" id="GO:0030256">
    <property type="term" value="C:type I protein secretion system complex"/>
    <property type="evidence" value="ECO:0007669"/>
    <property type="project" value="InterPro"/>
</dbReference>
<dbReference type="SUPFAM" id="SSF90123">
    <property type="entry name" value="ABC transporter transmembrane region"/>
    <property type="match status" value="1"/>
</dbReference>
<sequence>MSSIPDAAGAARSVGLSAALQPLWPLVRRAWGFAAVAALLVLAPTFYMFEVYGRVVTSRSHVTLLMLTLAVVLAYAVMELLEWVRSEVMRDAGDWFDRQLAPRVVDLIHEMNLRRLGVGSVQPMVDLRTLRDFFQQPAIAAAMEAPLAAVFLLILFLIHPVLGWAALIGAVLQVGLAWWNERLTQPPLSAANRAAIAAQQTADGMLRNAEVVEAMGMLRGLRARWWTLQQEFLSLQALASNRAGAFAALTKWIQVVWSSLLLGLGAWLVLENALPGAAAMMIVGSVLGGRVLAPLVQLVTQWRTVITARDAWKRLDQLLRQLPPAPEAMPLPAPRGHLAVEGVLVPPPGGQAPILRGVSFALQPGEVLAVVGPSGAGKTTLARALVGLWPSLGGKVRLDGADVFTWRKEELGPHLGYLPQGVELLEGTIAENIARFGEVDLRRVREAARLVGLDAFIETLPQGYDTEVGPDGLILSGGQRQRVALARALYGEPVLVVLDEPNASLDEAGDQALAQAIQTLKARGTTFVVMTHRTSILPVVDKMLVLVDGATRAFGPRDEVLAALRGQPPAQPTPANPVATPGPAATMAGV</sequence>
<evidence type="ECO:0000313" key="12">
    <source>
        <dbReference type="EMBL" id="TSE23817.1"/>
    </source>
</evidence>
<dbReference type="InterPro" id="IPR017871">
    <property type="entry name" value="ABC_transporter-like_CS"/>
</dbReference>
<dbReference type="Gene3D" id="3.40.50.300">
    <property type="entry name" value="P-loop containing nucleotide triphosphate hydrolases"/>
    <property type="match status" value="1"/>
</dbReference>
<comment type="subcellular location">
    <subcellularLocation>
        <location evidence="1">Cell membrane</location>
        <topology evidence="1">Multi-pass membrane protein</topology>
    </subcellularLocation>
</comment>
<feature type="region of interest" description="Disordered" evidence="8">
    <location>
        <begin position="566"/>
        <end position="590"/>
    </location>
</feature>
<dbReference type="CDD" id="cd03246">
    <property type="entry name" value="ABCC_Protease_Secretion"/>
    <property type="match status" value="1"/>
</dbReference>
<keyword evidence="13" id="KW-1185">Reference proteome</keyword>
<feature type="domain" description="ABC transporter" evidence="10">
    <location>
        <begin position="338"/>
        <end position="573"/>
    </location>
</feature>
<dbReference type="PROSITE" id="PS00211">
    <property type="entry name" value="ABC_TRANSPORTER_1"/>
    <property type="match status" value="1"/>
</dbReference>
<evidence type="ECO:0000256" key="1">
    <source>
        <dbReference type="ARBA" id="ARBA00004651"/>
    </source>
</evidence>
<accession>A0A554WJP9</accession>
<gene>
    <name evidence="12" type="primary">prsD_1</name>
    <name evidence="12" type="ORF">Taqua_01704</name>
</gene>
<name>A0A554WJP9_9BURK</name>
<dbReference type="GO" id="GO:0005886">
    <property type="term" value="C:plasma membrane"/>
    <property type="evidence" value="ECO:0007669"/>
    <property type="project" value="UniProtKB-SubCell"/>
</dbReference>
<keyword evidence="7 9" id="KW-0472">Membrane</keyword>
<dbReference type="PANTHER" id="PTHR24221:SF248">
    <property type="entry name" value="ABC TRANSPORTER TRANSMEMBRANE REGION"/>
    <property type="match status" value="1"/>
</dbReference>
<dbReference type="GO" id="GO:0034040">
    <property type="term" value="F:ATPase-coupled lipid transmembrane transporter activity"/>
    <property type="evidence" value="ECO:0007669"/>
    <property type="project" value="TreeGrafter"/>
</dbReference>
<dbReference type="InterPro" id="IPR039421">
    <property type="entry name" value="Type_1_exporter"/>
</dbReference>
<evidence type="ECO:0000256" key="2">
    <source>
        <dbReference type="ARBA" id="ARBA00022475"/>
    </source>
</evidence>
<evidence type="ECO:0000313" key="13">
    <source>
        <dbReference type="Proteomes" id="UP000318554"/>
    </source>
</evidence>
<dbReference type="RefSeq" id="WP_058615471.1">
    <property type="nucleotide sequence ID" value="NZ_VJNA01000020.1"/>
</dbReference>